<keyword evidence="3" id="KW-1185">Reference proteome</keyword>
<feature type="signal peptide" evidence="1">
    <location>
        <begin position="1"/>
        <end position="16"/>
    </location>
</feature>
<name>A0A6A5W2H1_9PLEO</name>
<accession>A0A6A5W2H1</accession>
<proteinExistence type="predicted"/>
<evidence type="ECO:0000313" key="3">
    <source>
        <dbReference type="Proteomes" id="UP000799779"/>
    </source>
</evidence>
<reference evidence="2" key="1">
    <citation type="journal article" date="2020" name="Stud. Mycol.">
        <title>101 Dothideomycetes genomes: a test case for predicting lifestyles and emergence of pathogens.</title>
        <authorList>
            <person name="Haridas S."/>
            <person name="Albert R."/>
            <person name="Binder M."/>
            <person name="Bloem J."/>
            <person name="Labutti K."/>
            <person name="Salamov A."/>
            <person name="Andreopoulos B."/>
            <person name="Baker S."/>
            <person name="Barry K."/>
            <person name="Bills G."/>
            <person name="Bluhm B."/>
            <person name="Cannon C."/>
            <person name="Castanera R."/>
            <person name="Culley D."/>
            <person name="Daum C."/>
            <person name="Ezra D."/>
            <person name="Gonzalez J."/>
            <person name="Henrissat B."/>
            <person name="Kuo A."/>
            <person name="Liang C."/>
            <person name="Lipzen A."/>
            <person name="Lutzoni F."/>
            <person name="Magnuson J."/>
            <person name="Mondo S."/>
            <person name="Nolan M."/>
            <person name="Ohm R."/>
            <person name="Pangilinan J."/>
            <person name="Park H.-J."/>
            <person name="Ramirez L."/>
            <person name="Alfaro M."/>
            <person name="Sun H."/>
            <person name="Tritt A."/>
            <person name="Yoshinaga Y."/>
            <person name="Zwiers L.-H."/>
            <person name="Turgeon B."/>
            <person name="Goodwin S."/>
            <person name="Spatafora J."/>
            <person name="Crous P."/>
            <person name="Grigoriev I."/>
        </authorList>
    </citation>
    <scope>NUCLEOTIDE SEQUENCE</scope>
    <source>
        <strain evidence="2">CBS 123094</strain>
    </source>
</reference>
<sequence length="381" mass="39953">MPSVLLIAALAGLAVAAPQNINAAAVSGLVTPTLLGPDVAELTPTPIAYNPTSAARAAAAEVTANPVTPKKRSVVNLGAASPLNGAIGKRDACDPQPNGIGPVPGKGAVAEYLDPYNALSQAAQDAATPKGYTKAFTNLQGSTQQIGYLTFKTITSDVYDTQACADFCDNVNYCLGFNIYFERDPSVDPAAACPNPKPVTNIKCSLYGYPVIAKTATNMGQWRGPEDSTGEVFHVVIVGSNGYSKLAPTLSPTKQNNFTGPSTLLPGAINAPYDNGVDTYLGMKLYNNGPYDPFVCASACQAQTAYDRATAGPDGSYKPCNFFNSYILSKNGVPQGTYCSFYTRSWDEGYAVNTGYTFGSDVYTVEASFTYGLTNVDDGQA</sequence>
<dbReference type="PANTHER" id="PTHR36578">
    <property type="entry name" value="CHROMOSOME 15, WHOLE GENOME SHOTGUN SEQUENCE"/>
    <property type="match status" value="1"/>
</dbReference>
<dbReference type="EMBL" id="ML977639">
    <property type="protein sequence ID" value="KAF1995427.1"/>
    <property type="molecule type" value="Genomic_DNA"/>
</dbReference>
<gene>
    <name evidence="2" type="ORF">P154DRAFT_500294</name>
</gene>
<evidence type="ECO:0000256" key="1">
    <source>
        <dbReference type="SAM" id="SignalP"/>
    </source>
</evidence>
<protein>
    <recommendedName>
        <fullName evidence="4">Carbohydrate-binding-like protein</fullName>
    </recommendedName>
</protein>
<dbReference type="PANTHER" id="PTHR36578:SF1">
    <property type="entry name" value="APPLE DOMAIN-CONTAINING PROTEIN"/>
    <property type="match status" value="1"/>
</dbReference>
<keyword evidence="1" id="KW-0732">Signal</keyword>
<organism evidence="2 3">
    <name type="scientific">Amniculicola lignicola CBS 123094</name>
    <dbReference type="NCBI Taxonomy" id="1392246"/>
    <lineage>
        <taxon>Eukaryota</taxon>
        <taxon>Fungi</taxon>
        <taxon>Dikarya</taxon>
        <taxon>Ascomycota</taxon>
        <taxon>Pezizomycotina</taxon>
        <taxon>Dothideomycetes</taxon>
        <taxon>Pleosporomycetidae</taxon>
        <taxon>Pleosporales</taxon>
        <taxon>Amniculicolaceae</taxon>
        <taxon>Amniculicola</taxon>
    </lineage>
</organism>
<evidence type="ECO:0008006" key="4">
    <source>
        <dbReference type="Google" id="ProtNLM"/>
    </source>
</evidence>
<evidence type="ECO:0000313" key="2">
    <source>
        <dbReference type="EMBL" id="KAF1995427.1"/>
    </source>
</evidence>
<dbReference type="AlphaFoldDB" id="A0A6A5W2H1"/>
<dbReference type="Proteomes" id="UP000799779">
    <property type="component" value="Unassembled WGS sequence"/>
</dbReference>
<dbReference type="OrthoDB" id="271448at2759"/>
<feature type="chain" id="PRO_5025625344" description="Carbohydrate-binding-like protein" evidence="1">
    <location>
        <begin position="17"/>
        <end position="381"/>
    </location>
</feature>